<evidence type="ECO:0000256" key="7">
    <source>
        <dbReference type="ARBA" id="ARBA00023053"/>
    </source>
</evidence>
<evidence type="ECO:0000313" key="14">
    <source>
        <dbReference type="EMBL" id="EEZ72514.1"/>
    </source>
</evidence>
<evidence type="ECO:0000256" key="11">
    <source>
        <dbReference type="ARBA" id="ARBA00035120"/>
    </source>
</evidence>
<keyword evidence="8 13" id="KW-0406">Ion transport</keyword>
<evidence type="ECO:0000256" key="13">
    <source>
        <dbReference type="HAMAP-Rule" id="MF_00454"/>
    </source>
</evidence>
<dbReference type="Pfam" id="PF02537">
    <property type="entry name" value="CRCB"/>
    <property type="match status" value="1"/>
</dbReference>
<reference evidence="14 15" key="1">
    <citation type="submission" date="2009-10" db="EMBL/GenBank/DDBJ databases">
        <authorList>
            <person name="Weinstock G."/>
            <person name="Sodergren E."/>
            <person name="Clifton S."/>
            <person name="Fulton L."/>
            <person name="Fulton B."/>
            <person name="Courtney L."/>
            <person name="Fronick C."/>
            <person name="Harrison M."/>
            <person name="Strong C."/>
            <person name="Farmer C."/>
            <person name="Delahaunty K."/>
            <person name="Markovic C."/>
            <person name="Hall O."/>
            <person name="Minx P."/>
            <person name="Tomlinson C."/>
            <person name="Mitreva M."/>
            <person name="Nelson J."/>
            <person name="Hou S."/>
            <person name="Wollam A."/>
            <person name="Pepin K.H."/>
            <person name="Johnson M."/>
            <person name="Bhonagiri V."/>
            <person name="Nash W.E."/>
            <person name="Warren W."/>
            <person name="Chinwalla A."/>
            <person name="Mardis E.R."/>
            <person name="Wilson R.K."/>
        </authorList>
    </citation>
    <scope>NUCLEOTIDE SEQUENCE [LARGE SCALE GENOMIC DNA]</scope>
    <source>
        <strain evidence="14 15">ATCC 14685</strain>
    </source>
</reference>
<feature type="transmembrane region" description="Helical" evidence="13">
    <location>
        <begin position="7"/>
        <end position="27"/>
    </location>
</feature>
<comment type="caution">
    <text evidence="14">The sequence shown here is derived from an EMBL/GenBank/DDBJ whole genome shotgun (WGS) entry which is preliminary data.</text>
</comment>
<comment type="function">
    <text evidence="13">Fluoride-specific ion channel. Important for reducing fluoride concentration in the cell, thus reducing its toxicity.</text>
</comment>
<dbReference type="EMBL" id="ACDY02000002">
    <property type="protein sequence ID" value="EEZ72514.1"/>
    <property type="molecule type" value="Genomic_DNA"/>
</dbReference>
<evidence type="ECO:0000256" key="8">
    <source>
        <dbReference type="ARBA" id="ARBA00023065"/>
    </source>
</evidence>
<dbReference type="NCBIfam" id="NF010826">
    <property type="entry name" value="PRK14230.1"/>
    <property type="match status" value="1"/>
</dbReference>
<dbReference type="eggNOG" id="COG0239">
    <property type="taxonomic scope" value="Bacteria"/>
</dbReference>
<protein>
    <recommendedName>
        <fullName evidence="13">Fluoride-specific ion channel FluC</fullName>
    </recommendedName>
</protein>
<comment type="subcellular location">
    <subcellularLocation>
        <location evidence="1 13">Cell membrane</location>
        <topology evidence="1 13">Multi-pass membrane protein</topology>
    </subcellularLocation>
</comment>
<evidence type="ECO:0000256" key="1">
    <source>
        <dbReference type="ARBA" id="ARBA00004651"/>
    </source>
</evidence>
<keyword evidence="6 13" id="KW-1133">Transmembrane helix</keyword>
<dbReference type="GO" id="GO:0062054">
    <property type="term" value="F:fluoride channel activity"/>
    <property type="evidence" value="ECO:0007669"/>
    <property type="project" value="UniProtKB-UniRule"/>
</dbReference>
<dbReference type="GO" id="GO:0046872">
    <property type="term" value="F:metal ion binding"/>
    <property type="evidence" value="ECO:0007669"/>
    <property type="project" value="UniProtKB-KW"/>
</dbReference>
<evidence type="ECO:0000256" key="4">
    <source>
        <dbReference type="ARBA" id="ARBA00022692"/>
    </source>
</evidence>
<dbReference type="STRING" id="546262.NEICINOT_03446"/>
<evidence type="ECO:0000256" key="12">
    <source>
        <dbReference type="ARBA" id="ARBA00035585"/>
    </source>
</evidence>
<keyword evidence="4 13" id="KW-0812">Transmembrane</keyword>
<comment type="activity regulation">
    <text evidence="13">Na(+) is not transported, but it plays an essential structural role and its presence is essential for fluoride channel function.</text>
</comment>
<evidence type="ECO:0000256" key="10">
    <source>
        <dbReference type="ARBA" id="ARBA00023303"/>
    </source>
</evidence>
<feature type="transmembrane region" description="Helical" evidence="13">
    <location>
        <begin position="39"/>
        <end position="59"/>
    </location>
</feature>
<dbReference type="PANTHER" id="PTHR28259:SF1">
    <property type="entry name" value="FLUORIDE EXPORT PROTEIN 1-RELATED"/>
    <property type="match status" value="1"/>
</dbReference>
<evidence type="ECO:0000256" key="6">
    <source>
        <dbReference type="ARBA" id="ARBA00022989"/>
    </source>
</evidence>
<keyword evidence="13" id="KW-0813">Transport</keyword>
<dbReference type="HAMAP" id="MF_00454">
    <property type="entry name" value="FluC"/>
    <property type="match status" value="1"/>
</dbReference>
<dbReference type="InterPro" id="IPR003691">
    <property type="entry name" value="FluC"/>
</dbReference>
<feature type="binding site" evidence="13">
    <location>
        <position position="77"/>
    </location>
    <ligand>
        <name>Na(+)</name>
        <dbReference type="ChEBI" id="CHEBI:29101"/>
        <note>structural</note>
    </ligand>
</feature>
<keyword evidence="5 13" id="KW-0479">Metal-binding</keyword>
<organism evidence="14 15">
    <name type="scientific">Neisseria cinerea ATCC 14685</name>
    <dbReference type="NCBI Taxonomy" id="546262"/>
    <lineage>
        <taxon>Bacteria</taxon>
        <taxon>Pseudomonadati</taxon>
        <taxon>Pseudomonadota</taxon>
        <taxon>Betaproteobacteria</taxon>
        <taxon>Neisseriales</taxon>
        <taxon>Neisseriaceae</taxon>
        <taxon>Neisseria</taxon>
    </lineage>
</organism>
<feature type="transmembrane region" description="Helical" evidence="13">
    <location>
        <begin position="96"/>
        <end position="117"/>
    </location>
</feature>
<sequence length="124" mass="13188">MDTHNMFPHILPLSIGAAFGATARWLLNLAVPASIPPATGNLFANWIGAFLIGIFAETVNHPQWKLLLITGFLGSLTTLSGFSLETVTLLQSNRPAPALANIFLHTAGSLLLTWLGLKIGTAVK</sequence>
<comment type="catalytic activity">
    <reaction evidence="12">
        <text>fluoride(in) = fluoride(out)</text>
        <dbReference type="Rhea" id="RHEA:76159"/>
        <dbReference type="ChEBI" id="CHEBI:17051"/>
    </reaction>
    <physiologicalReaction direction="left-to-right" evidence="12">
        <dbReference type="Rhea" id="RHEA:76160"/>
    </physiologicalReaction>
</comment>
<feature type="transmembrane region" description="Helical" evidence="13">
    <location>
        <begin position="66"/>
        <end position="84"/>
    </location>
</feature>
<dbReference type="GO" id="GO:0140114">
    <property type="term" value="P:cellular detoxification of fluoride"/>
    <property type="evidence" value="ECO:0007669"/>
    <property type="project" value="UniProtKB-UniRule"/>
</dbReference>
<dbReference type="Proteomes" id="UP000003294">
    <property type="component" value="Unassembled WGS sequence"/>
</dbReference>
<accession>D0W1C6</accession>
<evidence type="ECO:0000256" key="5">
    <source>
        <dbReference type="ARBA" id="ARBA00022723"/>
    </source>
</evidence>
<dbReference type="GO" id="GO:0005886">
    <property type="term" value="C:plasma membrane"/>
    <property type="evidence" value="ECO:0007669"/>
    <property type="project" value="UniProtKB-SubCell"/>
</dbReference>
<keyword evidence="10 13" id="KW-0407">Ion channel</keyword>
<dbReference type="PANTHER" id="PTHR28259">
    <property type="entry name" value="FLUORIDE EXPORT PROTEIN 1-RELATED"/>
    <property type="match status" value="1"/>
</dbReference>
<evidence type="ECO:0000256" key="3">
    <source>
        <dbReference type="ARBA" id="ARBA00022519"/>
    </source>
</evidence>
<keyword evidence="3" id="KW-0997">Cell inner membrane</keyword>
<feature type="binding site" evidence="13">
    <location>
        <position position="74"/>
    </location>
    <ligand>
        <name>Na(+)</name>
        <dbReference type="ChEBI" id="CHEBI:29101"/>
        <note>structural</note>
    </ligand>
</feature>
<name>D0W1C6_NEICI</name>
<proteinExistence type="inferred from homology"/>
<keyword evidence="7 13" id="KW-0915">Sodium</keyword>
<keyword evidence="9 13" id="KW-0472">Membrane</keyword>
<keyword evidence="2 13" id="KW-1003">Cell membrane</keyword>
<dbReference type="AlphaFoldDB" id="D0W1C6"/>
<comment type="similarity">
    <text evidence="11 13">Belongs to the fluoride channel Fluc/FEX (TC 1.A.43) family.</text>
</comment>
<evidence type="ECO:0000313" key="15">
    <source>
        <dbReference type="Proteomes" id="UP000003294"/>
    </source>
</evidence>
<evidence type="ECO:0000256" key="9">
    <source>
        <dbReference type="ARBA" id="ARBA00023136"/>
    </source>
</evidence>
<evidence type="ECO:0000256" key="2">
    <source>
        <dbReference type="ARBA" id="ARBA00022475"/>
    </source>
</evidence>
<gene>
    <name evidence="13 14" type="primary">crcB</name>
    <name evidence="13" type="synonym">fluC</name>
    <name evidence="14" type="ORF">NEICINOT_03446</name>
</gene>